<dbReference type="PANTHER" id="PTHR11079">
    <property type="entry name" value="CYTOSINE DEAMINASE FAMILY MEMBER"/>
    <property type="match status" value="1"/>
</dbReference>
<dbReference type="Gene3D" id="3.40.140.10">
    <property type="entry name" value="Cytidine Deaminase, domain 2"/>
    <property type="match status" value="1"/>
</dbReference>
<proteinExistence type="predicted"/>
<keyword evidence="1" id="KW-0378">Hydrolase</keyword>
<name>A0A645BSZ7_9ZZZZ</name>
<reference evidence="1" key="1">
    <citation type="submission" date="2019-08" db="EMBL/GenBank/DDBJ databases">
        <authorList>
            <person name="Kucharzyk K."/>
            <person name="Murdoch R.W."/>
            <person name="Higgins S."/>
            <person name="Loffler F."/>
        </authorList>
    </citation>
    <scope>NUCLEOTIDE SEQUENCE</scope>
</reference>
<evidence type="ECO:0000313" key="1">
    <source>
        <dbReference type="EMBL" id="MPM67731.1"/>
    </source>
</evidence>
<sequence length="69" mass="7628">MCTGAIINARIKRVFFGAYDLKSGSCGSVTNLFDFPYNHKSGVTGGLFEEECSALLSSFFRDLRHKNDS</sequence>
<dbReference type="EMBL" id="VSSQ01021859">
    <property type="protein sequence ID" value="MPM67731.1"/>
    <property type="molecule type" value="Genomic_DNA"/>
</dbReference>
<dbReference type="InterPro" id="IPR016193">
    <property type="entry name" value="Cytidine_deaminase-like"/>
</dbReference>
<gene>
    <name evidence="1" type="primary">tadA_57</name>
    <name evidence="1" type="ORF">SDC9_114655</name>
</gene>
<dbReference type="SUPFAM" id="SSF53927">
    <property type="entry name" value="Cytidine deaminase-like"/>
    <property type="match status" value="1"/>
</dbReference>
<dbReference type="PANTHER" id="PTHR11079:SF202">
    <property type="entry name" value="TRNA-SPECIFIC ADENOSINE DEAMINASE"/>
    <property type="match status" value="1"/>
</dbReference>
<accession>A0A645BSZ7</accession>
<dbReference type="EC" id="3.5.4.33" evidence="1"/>
<dbReference type="GO" id="GO:0052717">
    <property type="term" value="F:tRNA-specific adenosine-34 deaminase activity"/>
    <property type="evidence" value="ECO:0007669"/>
    <property type="project" value="UniProtKB-EC"/>
</dbReference>
<dbReference type="GO" id="GO:0046872">
    <property type="term" value="F:metal ion binding"/>
    <property type="evidence" value="ECO:0007669"/>
    <property type="project" value="UniProtKB-KW"/>
</dbReference>
<protein>
    <submittedName>
        <fullName evidence="1">tRNA-specific adenosine deaminase</fullName>
        <ecNumber evidence="1">3.5.4.33</ecNumber>
    </submittedName>
</protein>
<dbReference type="AlphaFoldDB" id="A0A645BSZ7"/>
<dbReference type="GO" id="GO:0002100">
    <property type="term" value="P:tRNA wobble adenosine to inosine editing"/>
    <property type="evidence" value="ECO:0007669"/>
    <property type="project" value="InterPro"/>
</dbReference>
<comment type="caution">
    <text evidence="1">The sequence shown here is derived from an EMBL/GenBank/DDBJ whole genome shotgun (WGS) entry which is preliminary data.</text>
</comment>
<organism evidence="1">
    <name type="scientific">bioreactor metagenome</name>
    <dbReference type="NCBI Taxonomy" id="1076179"/>
    <lineage>
        <taxon>unclassified sequences</taxon>
        <taxon>metagenomes</taxon>
        <taxon>ecological metagenomes</taxon>
    </lineage>
</organism>